<dbReference type="PANTHER" id="PTHR28037:SF1">
    <property type="entry name" value="ALCOHOL O-ACETYLTRANSFERASE 1-RELATED"/>
    <property type="match status" value="1"/>
</dbReference>
<gene>
    <name evidence="1" type="ORF">LAQU0_S05e01090g</name>
</gene>
<dbReference type="EMBL" id="LN890537">
    <property type="protein sequence ID" value="CUS22250.1"/>
    <property type="molecule type" value="Genomic_DNA"/>
</dbReference>
<dbReference type="InterPro" id="IPR010828">
    <property type="entry name" value="Atf2/Sli1-like"/>
</dbReference>
<evidence type="ECO:0000313" key="2">
    <source>
        <dbReference type="Proteomes" id="UP000236544"/>
    </source>
</evidence>
<dbReference type="PANTHER" id="PTHR28037">
    <property type="entry name" value="ALCOHOL O-ACETYLTRANSFERASE 1-RELATED"/>
    <property type="match status" value="1"/>
</dbReference>
<organism evidence="1 2">
    <name type="scientific">Lachancea quebecensis</name>
    <dbReference type="NCBI Taxonomy" id="1654605"/>
    <lineage>
        <taxon>Eukaryota</taxon>
        <taxon>Fungi</taxon>
        <taxon>Dikarya</taxon>
        <taxon>Ascomycota</taxon>
        <taxon>Saccharomycotina</taxon>
        <taxon>Saccharomycetes</taxon>
        <taxon>Saccharomycetales</taxon>
        <taxon>Saccharomycetaceae</taxon>
        <taxon>Lachancea</taxon>
    </lineage>
</organism>
<dbReference type="Proteomes" id="UP000236544">
    <property type="component" value="Unassembled WGS sequence"/>
</dbReference>
<keyword evidence="2" id="KW-1185">Reference proteome</keyword>
<dbReference type="GO" id="GO:0008080">
    <property type="term" value="F:N-acetyltransferase activity"/>
    <property type="evidence" value="ECO:0007669"/>
    <property type="project" value="TreeGrafter"/>
</dbReference>
<dbReference type="Pfam" id="PF07247">
    <property type="entry name" value="AATase"/>
    <property type="match status" value="1"/>
</dbReference>
<reference evidence="2" key="1">
    <citation type="submission" date="2015-10" db="EMBL/GenBank/DDBJ databases">
        <authorList>
            <person name="Devillers H."/>
        </authorList>
    </citation>
    <scope>NUCLEOTIDE SEQUENCE [LARGE SCALE GENOMIC DNA]</scope>
</reference>
<dbReference type="InterPro" id="IPR052058">
    <property type="entry name" value="Alcohol_O-acetyltransferase"/>
</dbReference>
<accession>A0A0P1KYE1</accession>
<name>A0A0P1KYE1_9SACH</name>
<proteinExistence type="predicted"/>
<dbReference type="AlphaFoldDB" id="A0A0P1KYE1"/>
<dbReference type="OrthoDB" id="3979966at2759"/>
<protein>
    <submittedName>
        <fullName evidence="1">LAQU0S05e01090g1_1</fullName>
    </submittedName>
</protein>
<sequence length="522" mass="59590">MTTSQADTNLGELEERGHARRLGNLENYFALGQRQDLYSNFGMFCELDRVCSENELAEALRGMCLEYPLLLHTVMEKKEAQDVNFYQTPEYLSKPWPQHDYMRVIQRMRFADVLLNDQEEYAEIVDAALREFASNGERYSSEVFELINKVRIPYCHNSRPNWRLVCFPEGGNPRSREWRKILLLSNHCSSDGMSAANFFHDLQDHLNKLPPSLPKADIIFDYAQDHETLGKLPVPIETKVSYVGPKSYFAQLVGNQVLREYFGYKSPTQPIARVNEPGGNEFHSYFLKITPNEVAAVKQKLKNKLDPSCTLTPFFQACWFAALYKSGIVFSKSFSQQLSNIMVAMNTAQLLPDDKQLKKQYRYGANVGGSHYNYQISSFNVADNPEAFWKLVKYYQDVFVDAKRKKHFLYPLGALMIDSIYKTKNIDLAVANSILGKSRLGTMLSNVGYFPQKARATVGGFHIQDLIFAQTTGSYRFTFDLNFCATDIGGLNITACVAEGALPTREDWKKLCELFKTIILES</sequence>
<evidence type="ECO:0000313" key="1">
    <source>
        <dbReference type="EMBL" id="CUS22250.1"/>
    </source>
</evidence>